<dbReference type="AlphaFoldDB" id="B6BJQ1"/>
<dbReference type="NCBIfam" id="NF002154">
    <property type="entry name" value="PRK00984.1-3"/>
    <property type="match status" value="1"/>
</dbReference>
<dbReference type="PROSITE" id="PS50984">
    <property type="entry name" value="TRUD"/>
    <property type="match status" value="1"/>
</dbReference>
<dbReference type="SUPFAM" id="SSF55120">
    <property type="entry name" value="Pseudouridine synthase"/>
    <property type="match status" value="1"/>
</dbReference>
<protein>
    <recommendedName>
        <fullName evidence="4">tRNA pseudouridine synthase D</fullName>
        <ecNumber evidence="4">5.4.99.27</ecNumber>
    </recommendedName>
    <alternativeName>
        <fullName evidence="4">tRNA pseudouridine(13) synthase</fullName>
    </alternativeName>
    <alternativeName>
        <fullName evidence="4">tRNA pseudouridylate synthase D</fullName>
    </alternativeName>
    <alternativeName>
        <fullName evidence="4">tRNA-uridine isomerase D</fullName>
    </alternativeName>
</protein>
<comment type="similarity">
    <text evidence="1 4">Belongs to the pseudouridine synthase TruD family.</text>
</comment>
<dbReference type="PATRIC" id="fig|929558.5.peg.2766"/>
<dbReference type="PANTHER" id="PTHR47811:SF1">
    <property type="entry name" value="TRNA PSEUDOURIDINE SYNTHASE D"/>
    <property type="match status" value="1"/>
</dbReference>
<evidence type="ECO:0000313" key="7">
    <source>
        <dbReference type="Proteomes" id="UP000006431"/>
    </source>
</evidence>
<evidence type="ECO:0000256" key="4">
    <source>
        <dbReference type="HAMAP-Rule" id="MF_01082"/>
    </source>
</evidence>
<dbReference type="EMBL" id="AFRZ01000001">
    <property type="protein sequence ID" value="EHP31298.1"/>
    <property type="molecule type" value="Genomic_DNA"/>
</dbReference>
<dbReference type="GO" id="GO:0003723">
    <property type="term" value="F:RNA binding"/>
    <property type="evidence" value="ECO:0007669"/>
    <property type="project" value="InterPro"/>
</dbReference>
<dbReference type="GO" id="GO:0031119">
    <property type="term" value="P:tRNA pseudouridine synthesis"/>
    <property type="evidence" value="ECO:0007669"/>
    <property type="project" value="UniProtKB-UniRule"/>
</dbReference>
<dbReference type="InterPro" id="IPR042214">
    <property type="entry name" value="TruD_catalytic"/>
</dbReference>
<keyword evidence="3 4" id="KW-0413">Isomerase</keyword>
<evidence type="ECO:0000256" key="2">
    <source>
        <dbReference type="ARBA" id="ARBA00022694"/>
    </source>
</evidence>
<keyword evidence="2 4" id="KW-0819">tRNA processing</keyword>
<feature type="domain" description="TRUD" evidence="5">
    <location>
        <begin position="151"/>
        <end position="331"/>
    </location>
</feature>
<dbReference type="InterPro" id="IPR001656">
    <property type="entry name" value="PsdUridine_synth_TruD"/>
</dbReference>
<dbReference type="NCBIfam" id="TIGR00094">
    <property type="entry name" value="tRNA_TruD_broad"/>
    <property type="match status" value="1"/>
</dbReference>
<reference evidence="6 7" key="1">
    <citation type="journal article" date="2012" name="Proc. Natl. Acad. Sci. U.S.A.">
        <title>Genome and physiology of a model Epsilonproteobacterium responsible for sulfide detoxification in marine oxygen depletion zones.</title>
        <authorList>
            <person name="Grote J."/>
            <person name="Schott T."/>
            <person name="Bruckner C.G."/>
            <person name="Glockner F.O."/>
            <person name="Jost G."/>
            <person name="Teeling H."/>
            <person name="Labrenz M."/>
            <person name="Jurgens K."/>
        </authorList>
    </citation>
    <scope>NUCLEOTIDE SEQUENCE [LARGE SCALE GENOMIC DNA]</scope>
    <source>
        <strain evidence="6 7">GD1</strain>
    </source>
</reference>
<evidence type="ECO:0000256" key="1">
    <source>
        <dbReference type="ARBA" id="ARBA00007953"/>
    </source>
</evidence>
<dbReference type="RefSeq" id="WP_008337381.1">
    <property type="nucleotide sequence ID" value="NZ_AFRZ01000001.1"/>
</dbReference>
<keyword evidence="7" id="KW-1185">Reference proteome</keyword>
<dbReference type="eggNOG" id="COG0585">
    <property type="taxonomic scope" value="Bacteria"/>
</dbReference>
<evidence type="ECO:0000313" key="6">
    <source>
        <dbReference type="EMBL" id="EHP31298.1"/>
    </source>
</evidence>
<dbReference type="HAMAP" id="MF_01082">
    <property type="entry name" value="TruD"/>
    <property type="match status" value="1"/>
</dbReference>
<dbReference type="InterPro" id="IPR020103">
    <property type="entry name" value="PsdUridine_synth_cat_dom_sf"/>
</dbReference>
<dbReference type="HOGENOM" id="CLU_005281_4_0_7"/>
<sequence length="357" mass="41474">MDRFYSLDHSSIDFHFKQSPRDFVVEEIPLYEFSGEGEHLILFVRKKSLTTPELVGIFARYLGIQNKEIGYAGLKDKHAMTKQYISLHKKHEEMLENFTHENIKIISKTYHNNKIRIGHLKGNRFYIKIKKVNPTSAAKIDEALKKISKFGMPNFFGYQRFGNDGDNHILGEKIAKGEARERNPRVKKLLVNAYQSHLFNLWLSRRLEISRLINNFEVSELEPILNMPNDEVAKLKSQKHPFKLISGDVMEHYPHGRLFDFEATQEDLARFNERNISPTGLLCGKKVKIASGIARTIEKDFDDEINEDGARRYAWVFPTDIEGRFIPVEAHYEMNFTLPKGSYATVLIEEIAKRKIN</sequence>
<comment type="catalytic activity">
    <reaction evidence="4">
        <text>uridine(13) in tRNA = pseudouridine(13) in tRNA</text>
        <dbReference type="Rhea" id="RHEA:42540"/>
        <dbReference type="Rhea" id="RHEA-COMP:10105"/>
        <dbReference type="Rhea" id="RHEA-COMP:10106"/>
        <dbReference type="ChEBI" id="CHEBI:65314"/>
        <dbReference type="ChEBI" id="CHEBI:65315"/>
        <dbReference type="EC" id="5.4.99.27"/>
    </reaction>
</comment>
<accession>B6BJQ1</accession>
<feature type="active site" description="Nucleophile" evidence="4">
    <location>
        <position position="76"/>
    </location>
</feature>
<dbReference type="GO" id="GO:0005829">
    <property type="term" value="C:cytosol"/>
    <property type="evidence" value="ECO:0007669"/>
    <property type="project" value="TreeGrafter"/>
</dbReference>
<dbReference type="STRING" id="929558.SMGD1_2776"/>
<dbReference type="EC" id="5.4.99.27" evidence="4"/>
<accession>H1FTZ2</accession>
<name>B6BJQ1_SULGG</name>
<comment type="function">
    <text evidence="4">Responsible for synthesis of pseudouridine from uracil-13 in transfer RNAs.</text>
</comment>
<gene>
    <name evidence="6" type="primary">truD2</name>
    <name evidence="4" type="synonym">truD</name>
    <name evidence="6" type="ORF">SMGD1_2776</name>
</gene>
<dbReference type="Gene3D" id="3.30.2350.20">
    <property type="entry name" value="TruD, catalytic domain"/>
    <property type="match status" value="1"/>
</dbReference>
<dbReference type="OrthoDB" id="1550679at2"/>
<evidence type="ECO:0000256" key="3">
    <source>
        <dbReference type="ARBA" id="ARBA00023235"/>
    </source>
</evidence>
<evidence type="ECO:0000259" key="5">
    <source>
        <dbReference type="PROSITE" id="PS50984"/>
    </source>
</evidence>
<dbReference type="InterPro" id="IPR011760">
    <property type="entry name" value="PsdUridine_synth_TruD_insert"/>
</dbReference>
<dbReference type="Proteomes" id="UP000006431">
    <property type="component" value="Unassembled WGS sequence"/>
</dbReference>
<dbReference type="Pfam" id="PF01142">
    <property type="entry name" value="TruD"/>
    <property type="match status" value="2"/>
</dbReference>
<organism evidence="6 7">
    <name type="scientific">Sulfurimonas gotlandica (strain DSM 19862 / JCM 16533 / GD1)</name>
    <dbReference type="NCBI Taxonomy" id="929558"/>
    <lineage>
        <taxon>Bacteria</taxon>
        <taxon>Pseudomonadati</taxon>
        <taxon>Campylobacterota</taxon>
        <taxon>Epsilonproteobacteria</taxon>
        <taxon>Campylobacterales</taxon>
        <taxon>Sulfurimonadaceae</taxon>
        <taxon>Sulfurimonas</taxon>
    </lineage>
</organism>
<dbReference type="GO" id="GO:0160150">
    <property type="term" value="F:tRNA pseudouridine(13) synthase activity"/>
    <property type="evidence" value="ECO:0007669"/>
    <property type="project" value="UniProtKB-EC"/>
</dbReference>
<dbReference type="CDD" id="cd02575">
    <property type="entry name" value="PseudoU_synth_EcTruD"/>
    <property type="match status" value="1"/>
</dbReference>
<dbReference type="InterPro" id="IPR050170">
    <property type="entry name" value="TruD_pseudoU_synthase"/>
</dbReference>
<comment type="caution">
    <text evidence="6">The sequence shown here is derived from an EMBL/GenBank/DDBJ whole genome shotgun (WGS) entry which is preliminary data.</text>
</comment>
<dbReference type="PANTHER" id="PTHR47811">
    <property type="entry name" value="TRNA PSEUDOURIDINE SYNTHASE D"/>
    <property type="match status" value="1"/>
</dbReference>
<proteinExistence type="inferred from homology"/>